<feature type="region of interest" description="Disordered" evidence="1">
    <location>
        <begin position="116"/>
        <end position="146"/>
    </location>
</feature>
<dbReference type="Proteomes" id="UP001249851">
    <property type="component" value="Unassembled WGS sequence"/>
</dbReference>
<dbReference type="InterPro" id="IPR034585">
    <property type="entry name" value="PAP-1"/>
</dbReference>
<evidence type="ECO:0000313" key="4">
    <source>
        <dbReference type="Proteomes" id="UP001249851"/>
    </source>
</evidence>
<dbReference type="AlphaFoldDB" id="A0AAD9Q951"/>
<dbReference type="InterPro" id="IPR041670">
    <property type="entry name" value="Znf-CCHC_6"/>
</dbReference>
<protein>
    <submittedName>
        <fullName evidence="3">Retinitis pigmentosa 9 protein</fullName>
    </submittedName>
</protein>
<sequence length="146" mass="16830">MADKTSKSMKKRERNREKKENKKRKRSDVDDTELDCIPDLPENKDARQFLAHAPSKGLWMPLGKEVKVMKCWRCKAYGHRTGDRECPLFISGNKSIEKFRMAHEDPMHEIEQLKALLEESTTSESDGDDSSVDSSSSEEEKKKGNR</sequence>
<reference evidence="3" key="1">
    <citation type="journal article" date="2023" name="G3 (Bethesda)">
        <title>Whole genome assembly and annotation of the endangered Caribbean coral Acropora cervicornis.</title>
        <authorList>
            <person name="Selwyn J.D."/>
            <person name="Vollmer S.V."/>
        </authorList>
    </citation>
    <scope>NUCLEOTIDE SEQUENCE</scope>
    <source>
        <strain evidence="3">K2</strain>
    </source>
</reference>
<feature type="domain" description="Zinc knuckle" evidence="2">
    <location>
        <begin position="69"/>
        <end position="88"/>
    </location>
</feature>
<name>A0AAD9Q951_ACRCE</name>
<dbReference type="PANTHER" id="PTHR35252:SF1">
    <property type="entry name" value="RETINITIS PIGMENTOSA 9 PROTEIN"/>
    <property type="match status" value="1"/>
</dbReference>
<evidence type="ECO:0000256" key="1">
    <source>
        <dbReference type="SAM" id="MobiDB-lite"/>
    </source>
</evidence>
<keyword evidence="4" id="KW-1185">Reference proteome</keyword>
<evidence type="ECO:0000313" key="3">
    <source>
        <dbReference type="EMBL" id="KAK2556884.1"/>
    </source>
</evidence>
<feature type="non-terminal residue" evidence="3">
    <location>
        <position position="146"/>
    </location>
</feature>
<proteinExistence type="predicted"/>
<feature type="region of interest" description="Disordered" evidence="1">
    <location>
        <begin position="1"/>
        <end position="40"/>
    </location>
</feature>
<reference evidence="3" key="2">
    <citation type="journal article" date="2023" name="Science">
        <title>Genomic signatures of disease resistance in endangered staghorn corals.</title>
        <authorList>
            <person name="Vollmer S.V."/>
            <person name="Selwyn J.D."/>
            <person name="Despard B.A."/>
            <person name="Roesel C.L."/>
        </authorList>
    </citation>
    <scope>NUCLEOTIDE SEQUENCE</scope>
    <source>
        <strain evidence="3">K2</strain>
    </source>
</reference>
<dbReference type="EMBL" id="JARQWQ010000053">
    <property type="protein sequence ID" value="KAK2556884.1"/>
    <property type="molecule type" value="Genomic_DNA"/>
</dbReference>
<dbReference type="Pfam" id="PF15288">
    <property type="entry name" value="zf-CCHC_6"/>
    <property type="match status" value="1"/>
</dbReference>
<organism evidence="3 4">
    <name type="scientific">Acropora cervicornis</name>
    <name type="common">Staghorn coral</name>
    <dbReference type="NCBI Taxonomy" id="6130"/>
    <lineage>
        <taxon>Eukaryota</taxon>
        <taxon>Metazoa</taxon>
        <taxon>Cnidaria</taxon>
        <taxon>Anthozoa</taxon>
        <taxon>Hexacorallia</taxon>
        <taxon>Scleractinia</taxon>
        <taxon>Astrocoeniina</taxon>
        <taxon>Acroporidae</taxon>
        <taxon>Acropora</taxon>
    </lineage>
</organism>
<evidence type="ECO:0000259" key="2">
    <source>
        <dbReference type="Pfam" id="PF15288"/>
    </source>
</evidence>
<dbReference type="GO" id="GO:0008380">
    <property type="term" value="P:RNA splicing"/>
    <property type="evidence" value="ECO:0007669"/>
    <property type="project" value="InterPro"/>
</dbReference>
<accession>A0AAD9Q951</accession>
<dbReference type="PANTHER" id="PTHR35252">
    <property type="entry name" value="RETINITIS PIGMENTOSA 9 PROTEIN"/>
    <property type="match status" value="1"/>
</dbReference>
<comment type="caution">
    <text evidence="3">The sequence shown here is derived from an EMBL/GenBank/DDBJ whole genome shotgun (WGS) entry which is preliminary data.</text>
</comment>
<gene>
    <name evidence="3" type="ORF">P5673_021097</name>
</gene>